<keyword evidence="3" id="KW-1185">Reference proteome</keyword>
<evidence type="ECO:0000259" key="1">
    <source>
        <dbReference type="SMART" id="SM00860"/>
    </source>
</evidence>
<dbReference type="AlphaFoldDB" id="A0A917H8A9"/>
<dbReference type="EMBL" id="BMHY01000004">
    <property type="protein sequence ID" value="GGG70387.1"/>
    <property type="molecule type" value="Genomic_DNA"/>
</dbReference>
<proteinExistence type="predicted"/>
<dbReference type="Gene3D" id="3.40.1580.10">
    <property type="entry name" value="SMI1/KNR4-like"/>
    <property type="match status" value="1"/>
</dbReference>
<organism evidence="2 3">
    <name type="scientific">Paenibacillus radicis</name>
    <name type="common">ex Gao et al. 2016</name>
    <dbReference type="NCBI Taxonomy" id="1737354"/>
    <lineage>
        <taxon>Bacteria</taxon>
        <taxon>Bacillati</taxon>
        <taxon>Bacillota</taxon>
        <taxon>Bacilli</taxon>
        <taxon>Bacillales</taxon>
        <taxon>Paenibacillaceae</taxon>
        <taxon>Paenibacillus</taxon>
    </lineage>
</organism>
<dbReference type="RefSeq" id="WP_188889703.1">
    <property type="nucleotide sequence ID" value="NZ_BMHY01000004.1"/>
</dbReference>
<comment type="caution">
    <text evidence="2">The sequence shown here is derived from an EMBL/GenBank/DDBJ whole genome shotgun (WGS) entry which is preliminary data.</text>
</comment>
<name>A0A917H8A9_9BACL</name>
<dbReference type="InterPro" id="IPR037883">
    <property type="entry name" value="Knr4/Smi1-like_sf"/>
</dbReference>
<feature type="domain" description="Knr4/Smi1-like" evidence="1">
    <location>
        <begin position="33"/>
        <end position="178"/>
    </location>
</feature>
<gene>
    <name evidence="2" type="ORF">GCM10010918_27160</name>
</gene>
<dbReference type="SMART" id="SM00860">
    <property type="entry name" value="SMI1_KNR4"/>
    <property type="match status" value="1"/>
</dbReference>
<dbReference type="InterPro" id="IPR018958">
    <property type="entry name" value="Knr4/Smi1-like_dom"/>
</dbReference>
<protein>
    <recommendedName>
        <fullName evidence="1">Knr4/Smi1-like domain-containing protein</fullName>
    </recommendedName>
</protein>
<reference evidence="2 3" key="1">
    <citation type="journal article" date="2014" name="Int. J. Syst. Evol. Microbiol.">
        <title>Complete genome sequence of Corynebacterium casei LMG S-19264T (=DSM 44701T), isolated from a smear-ripened cheese.</title>
        <authorList>
            <consortium name="US DOE Joint Genome Institute (JGI-PGF)"/>
            <person name="Walter F."/>
            <person name="Albersmeier A."/>
            <person name="Kalinowski J."/>
            <person name="Ruckert C."/>
        </authorList>
    </citation>
    <scope>NUCLEOTIDE SEQUENCE [LARGE SCALE GENOMIC DNA]</scope>
    <source>
        <strain evidence="2 3">CGMCC 1.15286</strain>
    </source>
</reference>
<dbReference type="Pfam" id="PF09346">
    <property type="entry name" value="SMI1_KNR4"/>
    <property type="match status" value="1"/>
</dbReference>
<evidence type="ECO:0000313" key="2">
    <source>
        <dbReference type="EMBL" id="GGG70387.1"/>
    </source>
</evidence>
<dbReference type="Proteomes" id="UP000600247">
    <property type="component" value="Unassembled WGS sequence"/>
</dbReference>
<dbReference type="SUPFAM" id="SSF160631">
    <property type="entry name" value="SMI1/KNR4-like"/>
    <property type="match status" value="1"/>
</dbReference>
<accession>A0A917H8A9</accession>
<evidence type="ECO:0000313" key="3">
    <source>
        <dbReference type="Proteomes" id="UP000600247"/>
    </source>
</evidence>
<sequence>MNDWNLWEQRLISFNDAIEGIGGEAGGYTINPPVDLLEIKKIEEQLGHSLPQSFVQVITEFSGGMEVSWSLPDEDSLSTPLPEQLQGLFACNFSWDIDEILSIEEARKGWVREVFPDPNDLYDAVWHNKLAFMEVGNGDYIAFDLAIAEDPPIVYLSHDDGEGHGFLLGSNFLDFFNKWTQIGCVGCEDWQLLPFIKDSKSGIDPLSENAVLWRSWLSKTNSIV</sequence>